<dbReference type="Proteomes" id="UP000016496">
    <property type="component" value="Unassembled WGS sequence"/>
</dbReference>
<evidence type="ECO:0000313" key="2">
    <source>
        <dbReference type="Proteomes" id="UP000016496"/>
    </source>
</evidence>
<evidence type="ECO:0000313" key="1">
    <source>
        <dbReference type="EMBL" id="ERI82130.1"/>
    </source>
</evidence>
<dbReference type="HOGENOM" id="CLU_2434769_0_0_10"/>
<protein>
    <submittedName>
        <fullName evidence="1">Uncharacterized protein</fullName>
    </submittedName>
</protein>
<proteinExistence type="predicted"/>
<dbReference type="EMBL" id="AWSV01000143">
    <property type="protein sequence ID" value="ERI82130.1"/>
    <property type="molecule type" value="Genomic_DNA"/>
</dbReference>
<comment type="caution">
    <text evidence="1">The sequence shown here is derived from an EMBL/GenBank/DDBJ whole genome shotgun (WGS) entry which is preliminary data.</text>
</comment>
<name>U2CC72_9BACE</name>
<accession>U2CC72</accession>
<dbReference type="AlphaFoldDB" id="U2CC72"/>
<gene>
    <name evidence="1" type="ORF">HMPREF1981_02638</name>
</gene>
<sequence length="90" mass="10510">MRSSGLSFIRFYSGITSQIVRLRRLLIDFYENARIRLQKVMFRSSPFVSAFAFCSKFCFHPDFAFYPDLAYCRVFACSPAFASYPDFVLT</sequence>
<reference evidence="1 2" key="1">
    <citation type="submission" date="2013-08" db="EMBL/GenBank/DDBJ databases">
        <authorList>
            <person name="Weinstock G."/>
            <person name="Sodergren E."/>
            <person name="Wylie T."/>
            <person name="Fulton L."/>
            <person name="Fulton R."/>
            <person name="Fronick C."/>
            <person name="O'Laughlin M."/>
            <person name="Godfrey J."/>
            <person name="Miner T."/>
            <person name="Herter B."/>
            <person name="Appelbaum E."/>
            <person name="Cordes M."/>
            <person name="Lek S."/>
            <person name="Wollam A."/>
            <person name="Pepin K.H."/>
            <person name="Palsikar V.B."/>
            <person name="Mitreva M."/>
            <person name="Wilson R.K."/>
        </authorList>
    </citation>
    <scope>NUCLEOTIDE SEQUENCE [LARGE SCALE GENOMIC DNA]</scope>
    <source>
        <strain evidence="1 2">F0041</strain>
    </source>
</reference>
<organism evidence="1 2">
    <name type="scientific">Bacteroides pyogenes F0041</name>
    <dbReference type="NCBI Taxonomy" id="1321819"/>
    <lineage>
        <taxon>Bacteria</taxon>
        <taxon>Pseudomonadati</taxon>
        <taxon>Bacteroidota</taxon>
        <taxon>Bacteroidia</taxon>
        <taxon>Bacteroidales</taxon>
        <taxon>Bacteroidaceae</taxon>
        <taxon>Bacteroides</taxon>
    </lineage>
</organism>